<evidence type="ECO:0000313" key="2">
    <source>
        <dbReference type="Proteomes" id="UP000008691"/>
    </source>
</evidence>
<sequence>MSYYYEEETVDVLDIFKLLNTIQYKNPAQFRQLYINTVYQFLYDVSLYLPYFPPGNYTLFETDNFSLYISNNTIKATYNGFQLIGLLNIAQTIAQILNFDFALLNSFLSAVYYNLTQIAKQIIPPDNVKKFLQDLYNLLVSKA</sequence>
<proteinExistence type="predicted"/>
<evidence type="ECO:0000313" key="1">
    <source>
        <dbReference type="EMBL" id="ACB37282.1"/>
    </source>
</evidence>
<accession>B2CRM5</accession>
<dbReference type="EMBL" id="EU545650">
    <property type="protein sequence ID" value="ACB37282.1"/>
    <property type="molecule type" value="Genomic_DNA"/>
</dbReference>
<dbReference type="KEGG" id="vg:6186745"/>
<protein>
    <submittedName>
        <fullName evidence="1">Uncharacterized protein</fullName>
    </submittedName>
</protein>
<dbReference type="OrthoDB" id="12941at10239"/>
<dbReference type="Proteomes" id="UP000008691">
    <property type="component" value="Segment"/>
</dbReference>
<name>B2CRM5_9VIRU</name>
<reference evidence="1 2" key="1">
    <citation type="journal article" date="2008" name="Res. Microbiol.">
        <title>Viruses in acidic geothermal environments of the Kamchatka Peninsula.</title>
        <authorList>
            <person name="Bize A."/>
            <person name="Peng X."/>
            <person name="Prokofeva M."/>
            <person name="Maclellan K."/>
            <person name="Lucas S."/>
            <person name="Forterre P."/>
            <person name="Garrett R.A."/>
            <person name="Bonch-Osmolovskaya E.A."/>
            <person name="Prangishvili D."/>
        </authorList>
    </citation>
    <scope>NUCLEOTIDE SEQUENCE [LARGE SCALE GENOMIC DNA]</scope>
</reference>
<dbReference type="RefSeq" id="YP_001798566.1">
    <property type="nucleotide sequence ID" value="NC_010537.1"/>
</dbReference>
<keyword evidence="2" id="KW-1185">Reference proteome</keyword>
<dbReference type="GeneID" id="6186745"/>
<organism evidence="1 2">
    <name type="scientific">Betalipothrixvirus uzonense</name>
    <dbReference type="NCBI Taxonomy" id="512792"/>
    <lineage>
        <taxon>Viruses</taxon>
        <taxon>Adnaviria</taxon>
        <taxon>Zilligvirae</taxon>
        <taxon>Taleaviricota</taxon>
        <taxon>Tokiviricetes</taxon>
        <taxon>Ligamenvirales</taxon>
        <taxon>Lipothrixviridae</taxon>
        <taxon>Betalipothrixvirus</taxon>
    </lineage>
</organism>